<dbReference type="GeneID" id="300579393"/>
<reference evidence="6 7" key="1">
    <citation type="submission" date="2018-01" db="EMBL/GenBank/DDBJ databases">
        <title>Genome characterization of the sugarcane-associated fungus Trichoderma ghanense CCMA-1212 and their application in lignocelulose bioconversion.</title>
        <authorList>
            <person name="Steindorff A.S."/>
            <person name="Mendes T.D."/>
            <person name="Vilela E.S.D."/>
            <person name="Rodrigues D.S."/>
            <person name="Formighieri E.F."/>
            <person name="Melo I.S."/>
            <person name="Favaro L.C.L."/>
        </authorList>
    </citation>
    <scope>NUCLEOTIDE SEQUENCE [LARGE SCALE GENOMIC DNA]</scope>
    <source>
        <strain evidence="6 7">CCMA-1212</strain>
    </source>
</reference>
<evidence type="ECO:0000256" key="1">
    <source>
        <dbReference type="ARBA" id="ARBA00004604"/>
    </source>
</evidence>
<accession>A0ABY2GYN8</accession>
<feature type="compositionally biased region" description="Basic residues" evidence="5">
    <location>
        <begin position="69"/>
        <end position="79"/>
    </location>
</feature>
<evidence type="ECO:0000313" key="7">
    <source>
        <dbReference type="Proteomes" id="UP001642720"/>
    </source>
</evidence>
<feature type="compositionally biased region" description="Low complexity" evidence="5">
    <location>
        <begin position="56"/>
        <end position="68"/>
    </location>
</feature>
<organism evidence="6 7">
    <name type="scientific">Trichoderma ghanense</name>
    <dbReference type="NCBI Taxonomy" id="65468"/>
    <lineage>
        <taxon>Eukaryota</taxon>
        <taxon>Fungi</taxon>
        <taxon>Dikarya</taxon>
        <taxon>Ascomycota</taxon>
        <taxon>Pezizomycotina</taxon>
        <taxon>Sordariomycetes</taxon>
        <taxon>Hypocreomycetidae</taxon>
        <taxon>Hypocreales</taxon>
        <taxon>Hypocreaceae</taxon>
        <taxon>Trichoderma</taxon>
    </lineage>
</organism>
<dbReference type="InterPro" id="IPR028160">
    <property type="entry name" value="Slx9-like"/>
</dbReference>
<comment type="subcellular location">
    <subcellularLocation>
        <location evidence="1">Nucleus</location>
        <location evidence="1">Nucleolus</location>
    </subcellularLocation>
</comment>
<evidence type="ECO:0000256" key="2">
    <source>
        <dbReference type="ARBA" id="ARBA00011022"/>
    </source>
</evidence>
<evidence type="ECO:0000256" key="3">
    <source>
        <dbReference type="ARBA" id="ARBA00021321"/>
    </source>
</evidence>
<dbReference type="EMBL" id="PPTA01000011">
    <property type="protein sequence ID" value="TFB00310.1"/>
    <property type="molecule type" value="Genomic_DNA"/>
</dbReference>
<keyword evidence="4" id="KW-0539">Nucleus</keyword>
<dbReference type="Proteomes" id="UP001642720">
    <property type="component" value="Unassembled WGS sequence"/>
</dbReference>
<dbReference type="Pfam" id="PF15341">
    <property type="entry name" value="SLX9"/>
    <property type="match status" value="1"/>
</dbReference>
<proteinExistence type="inferred from homology"/>
<evidence type="ECO:0000256" key="4">
    <source>
        <dbReference type="ARBA" id="ARBA00023242"/>
    </source>
</evidence>
<name>A0ABY2GYN8_9HYPO</name>
<comment type="caution">
    <text evidence="6">The sequence shown here is derived from an EMBL/GenBank/DDBJ whole genome shotgun (WGS) entry which is preliminary data.</text>
</comment>
<evidence type="ECO:0000256" key="5">
    <source>
        <dbReference type="SAM" id="MobiDB-lite"/>
    </source>
</evidence>
<keyword evidence="7" id="KW-1185">Reference proteome</keyword>
<feature type="region of interest" description="Disordered" evidence="5">
    <location>
        <begin position="1"/>
        <end position="86"/>
    </location>
</feature>
<dbReference type="RefSeq" id="XP_073556511.1">
    <property type="nucleotide sequence ID" value="XM_073704943.1"/>
</dbReference>
<feature type="compositionally biased region" description="Polar residues" evidence="5">
    <location>
        <begin position="31"/>
        <end position="41"/>
    </location>
</feature>
<comment type="similarity">
    <text evidence="2">Belongs to the SLX9 family.</text>
</comment>
<feature type="compositionally biased region" description="Low complexity" evidence="5">
    <location>
        <begin position="169"/>
        <end position="179"/>
    </location>
</feature>
<protein>
    <recommendedName>
        <fullName evidence="3">Ribosome biogenesis protein SLX9</fullName>
    </recommendedName>
</protein>
<feature type="region of interest" description="Disordered" evidence="5">
    <location>
        <begin position="169"/>
        <end position="191"/>
    </location>
</feature>
<gene>
    <name evidence="6" type="ORF">CCMA1212_007781</name>
</gene>
<evidence type="ECO:0000313" key="6">
    <source>
        <dbReference type="EMBL" id="TFB00310.1"/>
    </source>
</evidence>
<sequence>MAPQKPSATALRHARITNSIHPLAPPKTFRPNASTTDSFLSSKRDKRTIKHSAFISRVASSSSSSSRVTKSKTRRRSSSKNKSSATLNSLDSLADALPELADGEGAAEVLDGKIKHQSLRSKRGALKRKERLLRGEMARFGVSMAQLSTLPTAVAQASQGTATAATTTTTMNNNPAAETKNTTETKQPAPAVSNRWAALRGYISATMEQNPAFVNKQ</sequence>